<gene>
    <name evidence="2" type="ORF">CK203_047506</name>
</gene>
<feature type="transmembrane region" description="Helical" evidence="1">
    <location>
        <begin position="102"/>
        <end position="122"/>
    </location>
</feature>
<organism evidence="2 3">
    <name type="scientific">Vitis vinifera</name>
    <name type="common">Grape</name>
    <dbReference type="NCBI Taxonomy" id="29760"/>
    <lineage>
        <taxon>Eukaryota</taxon>
        <taxon>Viridiplantae</taxon>
        <taxon>Streptophyta</taxon>
        <taxon>Embryophyta</taxon>
        <taxon>Tracheophyta</taxon>
        <taxon>Spermatophyta</taxon>
        <taxon>Magnoliopsida</taxon>
        <taxon>eudicotyledons</taxon>
        <taxon>Gunneridae</taxon>
        <taxon>Pentapetalae</taxon>
        <taxon>rosids</taxon>
        <taxon>Vitales</taxon>
        <taxon>Vitaceae</taxon>
        <taxon>Viteae</taxon>
        <taxon>Vitis</taxon>
    </lineage>
</organism>
<keyword evidence="1" id="KW-1133">Transmembrane helix</keyword>
<evidence type="ECO:0000256" key="1">
    <source>
        <dbReference type="SAM" id="Phobius"/>
    </source>
</evidence>
<dbReference type="AlphaFoldDB" id="A0A438H646"/>
<feature type="transmembrane region" description="Helical" evidence="1">
    <location>
        <begin position="64"/>
        <end position="82"/>
    </location>
</feature>
<sequence>MRKRDAQRLVTTSLILPKPTLPPSPTKKATLHLNMSPSFMMAFHNPTLYASLTSRGKMDELEGGFVLFDTVAGIHVALLSLLLDALQQRDLACRTMECLELINSGFLSGFSIVVILTVEVSYGKSKCISTG</sequence>
<accession>A0A438H646</accession>
<keyword evidence="1" id="KW-0812">Transmembrane</keyword>
<dbReference type="EMBL" id="QGNW01000272">
    <property type="protein sequence ID" value="RVW79955.1"/>
    <property type="molecule type" value="Genomic_DNA"/>
</dbReference>
<name>A0A438H646_VITVI</name>
<evidence type="ECO:0000313" key="3">
    <source>
        <dbReference type="Proteomes" id="UP000288805"/>
    </source>
</evidence>
<comment type="caution">
    <text evidence="2">The sequence shown here is derived from an EMBL/GenBank/DDBJ whole genome shotgun (WGS) entry which is preliminary data.</text>
</comment>
<proteinExistence type="predicted"/>
<protein>
    <submittedName>
        <fullName evidence="2">Uncharacterized protein</fullName>
    </submittedName>
</protein>
<evidence type="ECO:0000313" key="2">
    <source>
        <dbReference type="EMBL" id="RVW79955.1"/>
    </source>
</evidence>
<keyword evidence="1" id="KW-0472">Membrane</keyword>
<dbReference type="Proteomes" id="UP000288805">
    <property type="component" value="Unassembled WGS sequence"/>
</dbReference>
<reference evidence="2 3" key="1">
    <citation type="journal article" date="2018" name="PLoS Genet.">
        <title>Population sequencing reveals clonal diversity and ancestral inbreeding in the grapevine cultivar Chardonnay.</title>
        <authorList>
            <person name="Roach M.J."/>
            <person name="Johnson D.L."/>
            <person name="Bohlmann J."/>
            <person name="van Vuuren H.J."/>
            <person name="Jones S.J."/>
            <person name="Pretorius I.S."/>
            <person name="Schmidt S.A."/>
            <person name="Borneman A.R."/>
        </authorList>
    </citation>
    <scope>NUCLEOTIDE SEQUENCE [LARGE SCALE GENOMIC DNA]</scope>
    <source>
        <strain evidence="3">cv. Chardonnay</strain>
        <tissue evidence="2">Leaf</tissue>
    </source>
</reference>